<accession>A0A9P6XHD7</accession>
<comment type="caution">
    <text evidence="8">The sequence shown here is derived from an EMBL/GenBank/DDBJ whole genome shotgun (WGS) entry which is preliminary data.</text>
</comment>
<dbReference type="SMART" id="SM00220">
    <property type="entry name" value="S_TKc"/>
    <property type="match status" value="1"/>
</dbReference>
<dbReference type="InterPro" id="IPR000719">
    <property type="entry name" value="Prot_kinase_dom"/>
</dbReference>
<dbReference type="Proteomes" id="UP000716291">
    <property type="component" value="Unassembled WGS sequence"/>
</dbReference>
<dbReference type="FunFam" id="1.10.510.10:FF:000571">
    <property type="entry name" value="Maternal embryonic leucine zipper kinase"/>
    <property type="match status" value="1"/>
</dbReference>
<evidence type="ECO:0000256" key="4">
    <source>
        <dbReference type="PROSITE-ProRule" id="PRU10141"/>
    </source>
</evidence>
<dbReference type="EMBL" id="JAANQT010000153">
    <property type="protein sequence ID" value="KAG1313911.1"/>
    <property type="molecule type" value="Genomic_DNA"/>
</dbReference>
<dbReference type="Gene3D" id="1.10.510.10">
    <property type="entry name" value="Transferase(Phosphotransferase) domain 1"/>
    <property type="match status" value="1"/>
</dbReference>
<dbReference type="CDD" id="cd05117">
    <property type="entry name" value="STKc_CAMK"/>
    <property type="match status" value="1"/>
</dbReference>
<proteinExistence type="inferred from homology"/>
<sequence length="506" mass="57918">MTSQPNDLTSLKTVLYDAQSTTDTDSSVYYSLDSSHDLKRPAETSESPPPAKMDTLEKARKEFRITPPDWKNHMGAWAYLQSLAPQHRSMYLEKTQTDQRQRKGYMLGRAASCDIVFDDERISKTHCLIYMEAGSNSVAKGIRIFLKDLSSNGTFVNKKKIDRDQRCLLRSGDIIQLYRSNKLADDDYKHAFYRILFPGAYDVNACTDDYDVKQFLGKGTFASVYSAREIATGKLVAVKIIDKARFARNKRLSKTINDETIVMMAIERHPCAVGINYVYNEERLIYLIMDYVKDGELFNFVVDRKKLTEDETRFIFWQLFKTIQWLHNKQITHRDLKPENNFGLAKILAKGERLDSQCGTPNYIAPEILDPLGERSYGLECDMWSLGVMLFICLCGYPPFSESAEGIPMKTQIKQGIYSFASPYWDDISSEAIDLIRRLLTVNPLDRARSAEALEHPWMKMNPEYMQAKFEALGKETVELIESRSHTENVPDTQAIASLEGSLPSY</sequence>
<evidence type="ECO:0000259" key="6">
    <source>
        <dbReference type="PROSITE" id="PS50006"/>
    </source>
</evidence>
<dbReference type="SMART" id="SM00240">
    <property type="entry name" value="FHA"/>
    <property type="match status" value="1"/>
</dbReference>
<feature type="region of interest" description="Disordered" evidence="5">
    <location>
        <begin position="25"/>
        <end position="55"/>
    </location>
</feature>
<evidence type="ECO:0000259" key="7">
    <source>
        <dbReference type="PROSITE" id="PS50011"/>
    </source>
</evidence>
<protein>
    <recommendedName>
        <fullName evidence="10">Pkinase-domain-containing protein</fullName>
    </recommendedName>
</protein>
<keyword evidence="9" id="KW-1185">Reference proteome</keyword>
<dbReference type="PROSITE" id="PS50011">
    <property type="entry name" value="PROTEIN_KINASE_DOM"/>
    <property type="match status" value="1"/>
</dbReference>
<evidence type="ECO:0000256" key="3">
    <source>
        <dbReference type="ARBA" id="ARBA00022840"/>
    </source>
</evidence>
<keyword evidence="3 4" id="KW-0067">ATP-binding</keyword>
<feature type="compositionally biased region" description="Basic and acidic residues" evidence="5">
    <location>
        <begin position="34"/>
        <end position="43"/>
    </location>
</feature>
<dbReference type="GO" id="GO:0005524">
    <property type="term" value="F:ATP binding"/>
    <property type="evidence" value="ECO:0007669"/>
    <property type="project" value="UniProtKB-UniRule"/>
</dbReference>
<organism evidence="8 9">
    <name type="scientific">Rhizopus oryzae</name>
    <name type="common">Mucormycosis agent</name>
    <name type="synonym">Rhizopus arrhizus var. delemar</name>
    <dbReference type="NCBI Taxonomy" id="64495"/>
    <lineage>
        <taxon>Eukaryota</taxon>
        <taxon>Fungi</taxon>
        <taxon>Fungi incertae sedis</taxon>
        <taxon>Mucoromycota</taxon>
        <taxon>Mucoromycotina</taxon>
        <taxon>Mucoromycetes</taxon>
        <taxon>Mucorales</taxon>
        <taxon>Mucorineae</taxon>
        <taxon>Rhizopodaceae</taxon>
        <taxon>Rhizopus</taxon>
    </lineage>
</organism>
<dbReference type="PANTHER" id="PTHR24347">
    <property type="entry name" value="SERINE/THREONINE-PROTEIN KINASE"/>
    <property type="match status" value="1"/>
</dbReference>
<evidence type="ECO:0000256" key="1">
    <source>
        <dbReference type="ARBA" id="ARBA00005575"/>
    </source>
</evidence>
<dbReference type="Gene3D" id="2.60.200.20">
    <property type="match status" value="1"/>
</dbReference>
<dbReference type="InterPro" id="IPR017441">
    <property type="entry name" value="Protein_kinase_ATP_BS"/>
</dbReference>
<evidence type="ECO:0000313" key="9">
    <source>
        <dbReference type="Proteomes" id="UP000716291"/>
    </source>
</evidence>
<evidence type="ECO:0008006" key="10">
    <source>
        <dbReference type="Google" id="ProtNLM"/>
    </source>
</evidence>
<dbReference type="PROSITE" id="PS50006">
    <property type="entry name" value="FHA_DOMAIN"/>
    <property type="match status" value="1"/>
</dbReference>
<dbReference type="Pfam" id="PF00069">
    <property type="entry name" value="Pkinase"/>
    <property type="match status" value="1"/>
</dbReference>
<dbReference type="InterPro" id="IPR011009">
    <property type="entry name" value="Kinase-like_dom_sf"/>
</dbReference>
<dbReference type="InterPro" id="IPR000253">
    <property type="entry name" value="FHA_dom"/>
</dbReference>
<evidence type="ECO:0000313" key="8">
    <source>
        <dbReference type="EMBL" id="KAG1313911.1"/>
    </source>
</evidence>
<feature type="binding site" evidence="4">
    <location>
        <position position="239"/>
    </location>
    <ligand>
        <name>ATP</name>
        <dbReference type="ChEBI" id="CHEBI:30616"/>
    </ligand>
</feature>
<dbReference type="AlphaFoldDB" id="A0A9P6XHD7"/>
<dbReference type="CDD" id="cd00060">
    <property type="entry name" value="FHA"/>
    <property type="match status" value="1"/>
</dbReference>
<dbReference type="SUPFAM" id="SSF49879">
    <property type="entry name" value="SMAD/FHA domain"/>
    <property type="match status" value="1"/>
</dbReference>
<evidence type="ECO:0000256" key="2">
    <source>
        <dbReference type="ARBA" id="ARBA00022741"/>
    </source>
</evidence>
<dbReference type="PROSITE" id="PS00107">
    <property type="entry name" value="PROTEIN_KINASE_ATP"/>
    <property type="match status" value="1"/>
</dbReference>
<dbReference type="InterPro" id="IPR008984">
    <property type="entry name" value="SMAD_FHA_dom_sf"/>
</dbReference>
<name>A0A9P6XHD7_RHIOR</name>
<dbReference type="GO" id="GO:0004672">
    <property type="term" value="F:protein kinase activity"/>
    <property type="evidence" value="ECO:0007669"/>
    <property type="project" value="InterPro"/>
</dbReference>
<dbReference type="SUPFAM" id="SSF56112">
    <property type="entry name" value="Protein kinase-like (PK-like)"/>
    <property type="match status" value="1"/>
</dbReference>
<gene>
    <name evidence="8" type="ORF">G6F64_001882</name>
</gene>
<comment type="similarity">
    <text evidence="1">Belongs to the protein kinase superfamily. CAMK Ser/Thr protein kinase family. CHEK2 subfamily.</text>
</comment>
<feature type="domain" description="FHA" evidence="6">
    <location>
        <begin position="105"/>
        <end position="161"/>
    </location>
</feature>
<feature type="domain" description="Protein kinase" evidence="7">
    <location>
        <begin position="210"/>
        <end position="459"/>
    </location>
</feature>
<dbReference type="Pfam" id="PF00498">
    <property type="entry name" value="FHA"/>
    <property type="match status" value="1"/>
</dbReference>
<reference evidence="8" key="1">
    <citation type="journal article" date="2020" name="Microb. Genom.">
        <title>Genetic diversity of clinical and environmental Mucorales isolates obtained from an investigation of mucormycosis cases among solid organ transplant recipients.</title>
        <authorList>
            <person name="Nguyen M.H."/>
            <person name="Kaul D."/>
            <person name="Muto C."/>
            <person name="Cheng S.J."/>
            <person name="Richter R.A."/>
            <person name="Bruno V.M."/>
            <person name="Liu G."/>
            <person name="Beyhan S."/>
            <person name="Sundermann A.J."/>
            <person name="Mounaud S."/>
            <person name="Pasculle A.W."/>
            <person name="Nierman W.C."/>
            <person name="Driscoll E."/>
            <person name="Cumbie R."/>
            <person name="Clancy C.J."/>
            <person name="Dupont C.L."/>
        </authorList>
    </citation>
    <scope>NUCLEOTIDE SEQUENCE</scope>
    <source>
        <strain evidence="8">GL11</strain>
    </source>
</reference>
<keyword evidence="2 4" id="KW-0547">Nucleotide-binding</keyword>
<evidence type="ECO:0000256" key="5">
    <source>
        <dbReference type="SAM" id="MobiDB-lite"/>
    </source>
</evidence>